<proteinExistence type="predicted"/>
<gene>
    <name evidence="1" type="ORF">FIBSPDRAFT_33644</name>
</gene>
<dbReference type="AlphaFoldDB" id="A0A166FUC8"/>
<organism evidence="1 2">
    <name type="scientific">Athelia psychrophila</name>
    <dbReference type="NCBI Taxonomy" id="1759441"/>
    <lineage>
        <taxon>Eukaryota</taxon>
        <taxon>Fungi</taxon>
        <taxon>Dikarya</taxon>
        <taxon>Basidiomycota</taxon>
        <taxon>Agaricomycotina</taxon>
        <taxon>Agaricomycetes</taxon>
        <taxon>Agaricomycetidae</taxon>
        <taxon>Atheliales</taxon>
        <taxon>Atheliaceae</taxon>
        <taxon>Athelia</taxon>
    </lineage>
</organism>
<dbReference type="EMBL" id="KV417585">
    <property type="protein sequence ID" value="KZP17170.1"/>
    <property type="molecule type" value="Genomic_DNA"/>
</dbReference>
<evidence type="ECO:0000313" key="2">
    <source>
        <dbReference type="Proteomes" id="UP000076532"/>
    </source>
</evidence>
<accession>A0A166FUC8</accession>
<reference evidence="1 2" key="1">
    <citation type="journal article" date="2016" name="Mol. Biol. Evol.">
        <title>Comparative Genomics of Early-Diverging Mushroom-Forming Fungi Provides Insights into the Origins of Lignocellulose Decay Capabilities.</title>
        <authorList>
            <person name="Nagy L.G."/>
            <person name="Riley R."/>
            <person name="Tritt A."/>
            <person name="Adam C."/>
            <person name="Daum C."/>
            <person name="Floudas D."/>
            <person name="Sun H."/>
            <person name="Yadav J.S."/>
            <person name="Pangilinan J."/>
            <person name="Larsson K.H."/>
            <person name="Matsuura K."/>
            <person name="Barry K."/>
            <person name="Labutti K."/>
            <person name="Kuo R."/>
            <person name="Ohm R.A."/>
            <person name="Bhattacharya S.S."/>
            <person name="Shirouzu T."/>
            <person name="Yoshinaga Y."/>
            <person name="Martin F.M."/>
            <person name="Grigoriev I.V."/>
            <person name="Hibbett D.S."/>
        </authorList>
    </citation>
    <scope>NUCLEOTIDE SEQUENCE [LARGE SCALE GENOMIC DNA]</scope>
    <source>
        <strain evidence="1 2">CBS 109695</strain>
    </source>
</reference>
<keyword evidence="2" id="KW-1185">Reference proteome</keyword>
<sequence>MQMRARKTTASIITCTPWPARSVSRSVQSGNIRTSRNKDRKDCAWHDRSNNCTRYFGPGGYRRRVAVTVIRHNFDN</sequence>
<name>A0A166FUC8_9AGAM</name>
<dbReference type="Proteomes" id="UP000076532">
    <property type="component" value="Unassembled WGS sequence"/>
</dbReference>
<protein>
    <submittedName>
        <fullName evidence="1">Uncharacterized protein</fullName>
    </submittedName>
</protein>
<evidence type="ECO:0000313" key="1">
    <source>
        <dbReference type="EMBL" id="KZP17170.1"/>
    </source>
</evidence>